<dbReference type="Proteomes" id="UP001153069">
    <property type="component" value="Unassembled WGS sequence"/>
</dbReference>
<accession>A0A9N8DS77</accession>
<dbReference type="AlphaFoldDB" id="A0A9N8DS77"/>
<sequence length="265" mass="30597">MTTSYFYDYVLSPFYDWLSPLIWPDWVHPNAITLIGGYYAILSSYCVLHSQLGWACLFFTMYHMCDNMDGKHARRTGKTSKFGGILDHWVDGAMGNIAAYISVVRFAFGKTPADDVYWQGLHGYYCLWLAPHVVAHFSGTLALGTKFFSIDEAAILATMILFYAWVSEGDIVLLKDDWYSYGAAWAFQVLSLLYGTLLSAYHWFQATKETTEQKQSAKSTVWNHISFMLFIQFWLHGVCFGYSDFFHFYLRWIPVMSVIIFTQED</sequence>
<dbReference type="PROSITE" id="PS00379">
    <property type="entry name" value="CDP_ALCOHOL_P_TRANSF"/>
    <property type="match status" value="1"/>
</dbReference>
<proteinExistence type="inferred from homology"/>
<dbReference type="PANTHER" id="PTHR10414">
    <property type="entry name" value="ETHANOLAMINEPHOSPHOTRANSFERASE"/>
    <property type="match status" value="1"/>
</dbReference>
<organism evidence="7 8">
    <name type="scientific">Seminavis robusta</name>
    <dbReference type="NCBI Taxonomy" id="568900"/>
    <lineage>
        <taxon>Eukaryota</taxon>
        <taxon>Sar</taxon>
        <taxon>Stramenopiles</taxon>
        <taxon>Ochrophyta</taxon>
        <taxon>Bacillariophyta</taxon>
        <taxon>Bacillariophyceae</taxon>
        <taxon>Bacillariophycidae</taxon>
        <taxon>Naviculales</taxon>
        <taxon>Naviculaceae</taxon>
        <taxon>Seminavis</taxon>
    </lineage>
</organism>
<evidence type="ECO:0000256" key="1">
    <source>
        <dbReference type="ARBA" id="ARBA00004370"/>
    </source>
</evidence>
<feature type="transmembrane region" description="Helical" evidence="6">
    <location>
        <begin position="225"/>
        <end position="243"/>
    </location>
</feature>
<dbReference type="InterPro" id="IPR000462">
    <property type="entry name" value="CDP-OH_P_trans"/>
</dbReference>
<dbReference type="OrthoDB" id="196717at2759"/>
<dbReference type="InterPro" id="IPR014472">
    <property type="entry name" value="CHOPT"/>
</dbReference>
<evidence type="ECO:0000256" key="5">
    <source>
        <dbReference type="RuleBase" id="RU003750"/>
    </source>
</evidence>
<dbReference type="InterPro" id="IPR043130">
    <property type="entry name" value="CDP-OH_PTrfase_TM_dom"/>
</dbReference>
<dbReference type="InterPro" id="IPR048254">
    <property type="entry name" value="CDP_ALCOHOL_P_TRANSF_CS"/>
</dbReference>
<dbReference type="Pfam" id="PF01066">
    <property type="entry name" value="CDP-OH_P_transf"/>
    <property type="match status" value="1"/>
</dbReference>
<evidence type="ECO:0000256" key="3">
    <source>
        <dbReference type="ARBA" id="ARBA00022679"/>
    </source>
</evidence>
<name>A0A9N8DS77_9STRA</name>
<evidence type="ECO:0000313" key="8">
    <source>
        <dbReference type="Proteomes" id="UP001153069"/>
    </source>
</evidence>
<feature type="transmembrane region" description="Helical" evidence="6">
    <location>
        <begin position="38"/>
        <end position="65"/>
    </location>
</feature>
<protein>
    <submittedName>
        <fullName evidence="7">Cholinephosphotransferase 1</fullName>
    </submittedName>
</protein>
<comment type="subcellular location">
    <subcellularLocation>
        <location evidence="1">Membrane</location>
    </subcellularLocation>
</comment>
<dbReference type="EMBL" id="CAICTM010000243">
    <property type="protein sequence ID" value="CAB9505816.1"/>
    <property type="molecule type" value="Genomic_DNA"/>
</dbReference>
<keyword evidence="3 5" id="KW-0808">Transferase</keyword>
<reference evidence="7" key="1">
    <citation type="submission" date="2020-06" db="EMBL/GenBank/DDBJ databases">
        <authorList>
            <consortium name="Plant Systems Biology data submission"/>
        </authorList>
    </citation>
    <scope>NUCLEOTIDE SEQUENCE</scope>
    <source>
        <strain evidence="7">D6</strain>
    </source>
</reference>
<evidence type="ECO:0000256" key="6">
    <source>
        <dbReference type="SAM" id="Phobius"/>
    </source>
</evidence>
<keyword evidence="4 6" id="KW-0472">Membrane</keyword>
<comment type="caution">
    <text evidence="7">The sequence shown here is derived from an EMBL/GenBank/DDBJ whole genome shotgun (WGS) entry which is preliminary data.</text>
</comment>
<evidence type="ECO:0000256" key="2">
    <source>
        <dbReference type="ARBA" id="ARBA00010441"/>
    </source>
</evidence>
<dbReference type="GO" id="GO:0008654">
    <property type="term" value="P:phospholipid biosynthetic process"/>
    <property type="evidence" value="ECO:0007669"/>
    <property type="project" value="InterPro"/>
</dbReference>
<keyword evidence="8" id="KW-1185">Reference proteome</keyword>
<evidence type="ECO:0000313" key="7">
    <source>
        <dbReference type="EMBL" id="CAB9505816.1"/>
    </source>
</evidence>
<feature type="transmembrane region" description="Helical" evidence="6">
    <location>
        <begin position="178"/>
        <end position="204"/>
    </location>
</feature>
<dbReference type="GO" id="GO:0016780">
    <property type="term" value="F:phosphotransferase activity, for other substituted phosphate groups"/>
    <property type="evidence" value="ECO:0007669"/>
    <property type="project" value="InterPro"/>
</dbReference>
<gene>
    <name evidence="7" type="ORF">SEMRO_244_G097270.1</name>
</gene>
<dbReference type="GO" id="GO:0016020">
    <property type="term" value="C:membrane"/>
    <property type="evidence" value="ECO:0007669"/>
    <property type="project" value="UniProtKB-SubCell"/>
</dbReference>
<dbReference type="Gene3D" id="1.20.120.1760">
    <property type="match status" value="1"/>
</dbReference>
<keyword evidence="6" id="KW-1133">Transmembrane helix</keyword>
<evidence type="ECO:0000256" key="4">
    <source>
        <dbReference type="ARBA" id="ARBA00023136"/>
    </source>
</evidence>
<comment type="similarity">
    <text evidence="2 5">Belongs to the CDP-alcohol phosphatidyltransferase class-I family.</text>
</comment>
<feature type="transmembrane region" description="Helical" evidence="6">
    <location>
        <begin position="147"/>
        <end position="166"/>
    </location>
</feature>
<dbReference type="PANTHER" id="PTHR10414:SF37">
    <property type="entry name" value="BB IN A BOXCAR, ISOFORM C"/>
    <property type="match status" value="1"/>
</dbReference>
<keyword evidence="6" id="KW-0812">Transmembrane</keyword>